<evidence type="ECO:0000259" key="2">
    <source>
        <dbReference type="Pfam" id="PF25984"/>
    </source>
</evidence>
<name>A0ABV6DLJ4_9BACL</name>
<dbReference type="PANTHER" id="PTHR30469">
    <property type="entry name" value="MULTIDRUG RESISTANCE PROTEIN MDTA"/>
    <property type="match status" value="1"/>
</dbReference>
<gene>
    <name evidence="5" type="ORF">ACFFK0_13810</name>
</gene>
<dbReference type="Gene3D" id="2.40.420.20">
    <property type="match status" value="1"/>
</dbReference>
<evidence type="ECO:0000256" key="1">
    <source>
        <dbReference type="SAM" id="Coils"/>
    </source>
</evidence>
<dbReference type="Pfam" id="PF25989">
    <property type="entry name" value="YknX_C"/>
    <property type="match status" value="1"/>
</dbReference>
<dbReference type="InterPro" id="IPR058639">
    <property type="entry name" value="BSH_YknX-like"/>
</dbReference>
<dbReference type="EMBL" id="JBHLWN010000053">
    <property type="protein sequence ID" value="MFC0213518.1"/>
    <property type="molecule type" value="Genomic_DNA"/>
</dbReference>
<comment type="caution">
    <text evidence="5">The sequence shown here is derived from an EMBL/GenBank/DDBJ whole genome shotgun (WGS) entry which is preliminary data.</text>
</comment>
<evidence type="ECO:0000259" key="4">
    <source>
        <dbReference type="Pfam" id="PF25990"/>
    </source>
</evidence>
<organism evidence="5 6">
    <name type="scientific">Paenibacillus chartarius</name>
    <dbReference type="NCBI Taxonomy" id="747481"/>
    <lineage>
        <taxon>Bacteria</taxon>
        <taxon>Bacillati</taxon>
        <taxon>Bacillota</taxon>
        <taxon>Bacilli</taxon>
        <taxon>Bacillales</taxon>
        <taxon>Paenibacillaceae</taxon>
        <taxon>Paenibacillus</taxon>
    </lineage>
</organism>
<evidence type="ECO:0000313" key="6">
    <source>
        <dbReference type="Proteomes" id="UP001589776"/>
    </source>
</evidence>
<sequence length="382" mass="42713">MNKKVLAGLIGFTCIVVIAVNLYFFKVQGNVAQIPVVDTVRVEKQIISDYLLSSGIVQPSRQEKISKDESLGKVKGILVHQGQRVSEGTELFYYGGENITTALSQLEIARQRLILQKEQIEGKIKDLETSLKKNVNSVTSIEETISDMQKQKKDMEREIALLELELRENQMEMDKQSSKKERLVVKSPISGIVNKIQEIDAVNTEPFITINSNEPYVIKGAITEFDSVSVKPGQKVLIRPKVLPNLVFTGMVKQLEYTPIDGEIVGVKTNESVTQYPLTVNLTDGQEGLKEGYHTTIEIELMSKETIALPQDAIWIQDGKEYAFIVDNQIVRKRELKIGLSNDQFKEIIEGVFIGEAVVTNPTANMRDGMEVISRDTSPAAK</sequence>
<protein>
    <submittedName>
        <fullName evidence="5">Efflux RND transporter periplasmic adaptor subunit</fullName>
    </submittedName>
</protein>
<dbReference type="Proteomes" id="UP001589776">
    <property type="component" value="Unassembled WGS sequence"/>
</dbReference>
<dbReference type="Gene3D" id="1.20.5.170">
    <property type="match status" value="1"/>
</dbReference>
<feature type="domain" description="YknX-like beta-barrel" evidence="4">
    <location>
        <begin position="216"/>
        <end position="299"/>
    </location>
</feature>
<reference evidence="5 6" key="1">
    <citation type="submission" date="2024-09" db="EMBL/GenBank/DDBJ databases">
        <authorList>
            <person name="Sun Q."/>
            <person name="Mori K."/>
        </authorList>
    </citation>
    <scope>NUCLEOTIDE SEQUENCE [LARGE SCALE GENOMIC DNA]</scope>
    <source>
        <strain evidence="5 6">CCM 7759</strain>
    </source>
</reference>
<dbReference type="Pfam" id="PF25984">
    <property type="entry name" value="BSH_YknX"/>
    <property type="match status" value="1"/>
</dbReference>
<feature type="coiled-coil region" evidence="1">
    <location>
        <begin position="103"/>
        <end position="181"/>
    </location>
</feature>
<dbReference type="Gene3D" id="2.40.30.170">
    <property type="match status" value="1"/>
</dbReference>
<dbReference type="Pfam" id="PF25990">
    <property type="entry name" value="Beta-barrel_YknX"/>
    <property type="match status" value="1"/>
</dbReference>
<keyword evidence="6" id="KW-1185">Reference proteome</keyword>
<accession>A0ABV6DLJ4</accession>
<dbReference type="InterPro" id="IPR058636">
    <property type="entry name" value="Beta-barrel_YknX"/>
</dbReference>
<dbReference type="RefSeq" id="WP_377470866.1">
    <property type="nucleotide sequence ID" value="NZ_JBHLWN010000053.1"/>
</dbReference>
<proteinExistence type="predicted"/>
<evidence type="ECO:0000313" key="5">
    <source>
        <dbReference type="EMBL" id="MFC0213518.1"/>
    </source>
</evidence>
<feature type="domain" description="YknX-like barrel-sandwich hybrid" evidence="2">
    <location>
        <begin position="64"/>
        <end position="210"/>
    </location>
</feature>
<keyword evidence="1" id="KW-0175">Coiled coil</keyword>
<feature type="domain" description="YknX-like C-terminal permuted SH3-like" evidence="3">
    <location>
        <begin position="307"/>
        <end position="373"/>
    </location>
</feature>
<evidence type="ECO:0000259" key="3">
    <source>
        <dbReference type="Pfam" id="PF25989"/>
    </source>
</evidence>
<dbReference type="InterPro" id="IPR058637">
    <property type="entry name" value="YknX-like_C"/>
</dbReference>